<sequence length="168" mass="19907">MKKHIDDVLKKTTHEIREIYNQKKYFLSEDDFKCILFSILEKNINDINLTKKLSVHSEVSFYGDSKKLKYRPDLSIFKNKHLEFNDKTFDWSISSKGVMAIIEIKFIKKHTKKIFDAIEKDLIKLSMLSESNKNTKMIIFCFDFTSSAYNSKDIPSKENVIFEYIPRN</sequence>
<proteinExistence type="predicted"/>
<dbReference type="AlphaFoldDB" id="A0A1W1D1B5"/>
<reference evidence="1" key="1">
    <citation type="submission" date="2016-10" db="EMBL/GenBank/DDBJ databases">
        <authorList>
            <person name="de Groot N.N."/>
        </authorList>
    </citation>
    <scope>NUCLEOTIDE SEQUENCE</scope>
</reference>
<name>A0A1W1D1B5_9ZZZZ</name>
<protein>
    <submittedName>
        <fullName evidence="1">Uncharacterized protein</fullName>
    </submittedName>
</protein>
<evidence type="ECO:0000313" key="1">
    <source>
        <dbReference type="EMBL" id="SFV71765.1"/>
    </source>
</evidence>
<organism evidence="1">
    <name type="scientific">hydrothermal vent metagenome</name>
    <dbReference type="NCBI Taxonomy" id="652676"/>
    <lineage>
        <taxon>unclassified sequences</taxon>
        <taxon>metagenomes</taxon>
        <taxon>ecological metagenomes</taxon>
    </lineage>
</organism>
<gene>
    <name evidence="1" type="ORF">MNB_SV-13-1709</name>
</gene>
<accession>A0A1W1D1B5</accession>
<dbReference type="EMBL" id="FPHM01000306">
    <property type="protein sequence ID" value="SFV71765.1"/>
    <property type="molecule type" value="Genomic_DNA"/>
</dbReference>